<dbReference type="GO" id="GO:0080008">
    <property type="term" value="C:Cul4-RING E3 ubiquitin ligase complex"/>
    <property type="evidence" value="ECO:0007669"/>
    <property type="project" value="TreeGrafter"/>
</dbReference>
<keyword evidence="4" id="KW-1185">Reference proteome</keyword>
<sequence length="242" mass="28677">MKTVKQREVRVFISSTFRGMFDEREVLVRHVFPEIRRRCFERGVGFVEVDLRWGITTEQVDLGFAVPICFQQIDNCQPFFIGLLGEYYGSTILPEQVEEACRDYPWIKQGYLDRSITELEMTYALFDAGQTRSPEQRQALTDKALFYFRDPNYIETLPEDEKERQDYLKVLAANRSKQQKLKQRLRDHGCQIFDYKQPIDLKELVLEPLWAKIDQAFPDTPTLQEQEDFDHDAFAFSRQTVY</sequence>
<evidence type="ECO:0000256" key="1">
    <source>
        <dbReference type="ARBA" id="ARBA00022737"/>
    </source>
</evidence>
<name>A0A176S2B4_9GAMM</name>
<dbReference type="InterPro" id="IPR025139">
    <property type="entry name" value="DUF4062"/>
</dbReference>
<dbReference type="EMBL" id="LUTY01001202">
    <property type="protein sequence ID" value="OAD22058.1"/>
    <property type="molecule type" value="Genomic_DNA"/>
</dbReference>
<proteinExistence type="predicted"/>
<evidence type="ECO:0000313" key="3">
    <source>
        <dbReference type="EMBL" id="OAD22058.1"/>
    </source>
</evidence>
<dbReference type="Pfam" id="PF13271">
    <property type="entry name" value="DUF4062"/>
    <property type="match status" value="1"/>
</dbReference>
<dbReference type="PANTHER" id="PTHR19860:SF40">
    <property type="entry name" value="WD40 REPEAT-CONTAINING PROTEIN"/>
    <property type="match status" value="1"/>
</dbReference>
<dbReference type="PANTHER" id="PTHR19860">
    <property type="entry name" value="DDB1- AND CUL4-ASSOCIATED FACTOR 12-RELATED"/>
    <property type="match status" value="1"/>
</dbReference>
<gene>
    <name evidence="3" type="ORF">THIOM_002158</name>
</gene>
<protein>
    <recommendedName>
        <fullName evidence="2">DUF4062 domain-containing protein</fullName>
    </recommendedName>
</protein>
<evidence type="ECO:0000259" key="2">
    <source>
        <dbReference type="Pfam" id="PF13271"/>
    </source>
</evidence>
<organism evidence="3 4">
    <name type="scientific">Candidatus Thiomargarita nelsonii</name>
    <dbReference type="NCBI Taxonomy" id="1003181"/>
    <lineage>
        <taxon>Bacteria</taxon>
        <taxon>Pseudomonadati</taxon>
        <taxon>Pseudomonadota</taxon>
        <taxon>Gammaproteobacteria</taxon>
        <taxon>Thiotrichales</taxon>
        <taxon>Thiotrichaceae</taxon>
        <taxon>Thiomargarita</taxon>
    </lineage>
</organism>
<reference evidence="3 4" key="1">
    <citation type="submission" date="2016-05" db="EMBL/GenBank/DDBJ databases">
        <title>Single-cell genome of chain-forming Candidatus Thiomargarita nelsonii and comparison to other large sulfur-oxidizing bacteria.</title>
        <authorList>
            <person name="Winkel M."/>
            <person name="Salman V."/>
            <person name="Woyke T."/>
            <person name="Schulz-Vogt H."/>
            <person name="Richter M."/>
            <person name="Flood B."/>
            <person name="Bailey J."/>
            <person name="Amann R."/>
            <person name="Mussmann M."/>
        </authorList>
    </citation>
    <scope>NUCLEOTIDE SEQUENCE [LARGE SCALE GENOMIC DNA]</scope>
    <source>
        <strain evidence="3 4">THI036</strain>
    </source>
</reference>
<evidence type="ECO:0000313" key="4">
    <source>
        <dbReference type="Proteomes" id="UP000076962"/>
    </source>
</evidence>
<comment type="caution">
    <text evidence="3">The sequence shown here is derived from an EMBL/GenBank/DDBJ whole genome shotgun (WGS) entry which is preliminary data.</text>
</comment>
<dbReference type="AlphaFoldDB" id="A0A176S2B4"/>
<feature type="domain" description="DUF4062" evidence="2">
    <location>
        <begin position="10"/>
        <end position="124"/>
    </location>
</feature>
<dbReference type="Proteomes" id="UP000076962">
    <property type="component" value="Unassembled WGS sequence"/>
</dbReference>
<dbReference type="InterPro" id="IPR051191">
    <property type="entry name" value="DCAF12"/>
</dbReference>
<feature type="non-terminal residue" evidence="3">
    <location>
        <position position="242"/>
    </location>
</feature>
<accession>A0A176S2B4</accession>
<keyword evidence="1" id="KW-0677">Repeat</keyword>